<evidence type="ECO:0000313" key="2">
    <source>
        <dbReference type="Proteomes" id="UP000230131"/>
    </source>
</evidence>
<protein>
    <recommendedName>
        <fullName evidence="3">Adenylate kinase</fullName>
    </recommendedName>
</protein>
<organism evidence="1 2">
    <name type="scientific">Candidatus Wolfebacteria bacterium CG03_land_8_20_14_0_80_36_15</name>
    <dbReference type="NCBI Taxonomy" id="1975067"/>
    <lineage>
        <taxon>Bacteria</taxon>
        <taxon>Candidatus Wolfeibacteriota</taxon>
    </lineage>
</organism>
<accession>A0A2M7B7D2</accession>
<proteinExistence type="predicted"/>
<feature type="non-terminal residue" evidence="1">
    <location>
        <position position="1"/>
    </location>
</feature>
<dbReference type="EMBL" id="PEVH01000059">
    <property type="protein sequence ID" value="PIU99036.1"/>
    <property type="molecule type" value="Genomic_DNA"/>
</dbReference>
<comment type="caution">
    <text evidence="1">The sequence shown here is derived from an EMBL/GenBank/DDBJ whole genome shotgun (WGS) entry which is preliminary data.</text>
</comment>
<gene>
    <name evidence="1" type="ORF">COS59_01885</name>
</gene>
<name>A0A2M7B7D2_9BACT</name>
<dbReference type="Gene3D" id="3.40.50.300">
    <property type="entry name" value="P-loop containing nucleotide triphosphate hydrolases"/>
    <property type="match status" value="1"/>
</dbReference>
<evidence type="ECO:0008006" key="3">
    <source>
        <dbReference type="Google" id="ProtNLM"/>
    </source>
</evidence>
<sequence>TFYEAFGDKSHKGLMKTLEQVYGKKNIFIFVIKISENQSIKRNSARLICSVCERPILSISSKFKVQSSKLVRCPFCAGKLYKRILDKPEIIKKRLAEYKTQTLPVIKALKNKNYQYLEIDGNALPFKINKQIDDSIEDNKRH</sequence>
<dbReference type="Proteomes" id="UP000230131">
    <property type="component" value="Unassembled WGS sequence"/>
</dbReference>
<dbReference type="SUPFAM" id="SSF52540">
    <property type="entry name" value="P-loop containing nucleoside triphosphate hydrolases"/>
    <property type="match status" value="1"/>
</dbReference>
<dbReference type="InterPro" id="IPR027417">
    <property type="entry name" value="P-loop_NTPase"/>
</dbReference>
<reference evidence="2" key="1">
    <citation type="submission" date="2017-09" db="EMBL/GenBank/DDBJ databases">
        <title>Depth-based differentiation of microbial function through sediment-hosted aquifers and enrichment of novel symbionts in the deep terrestrial subsurface.</title>
        <authorList>
            <person name="Probst A.J."/>
            <person name="Ladd B."/>
            <person name="Jarett J.K."/>
            <person name="Geller-Mcgrath D.E."/>
            <person name="Sieber C.M.K."/>
            <person name="Emerson J.B."/>
            <person name="Anantharaman K."/>
            <person name="Thomas B.C."/>
            <person name="Malmstrom R."/>
            <person name="Stieglmeier M."/>
            <person name="Klingl A."/>
            <person name="Woyke T."/>
            <person name="Ryan C.M."/>
            <person name="Banfield J.F."/>
        </authorList>
    </citation>
    <scope>NUCLEOTIDE SEQUENCE [LARGE SCALE GENOMIC DNA]</scope>
</reference>
<dbReference type="AlphaFoldDB" id="A0A2M7B7D2"/>
<evidence type="ECO:0000313" key="1">
    <source>
        <dbReference type="EMBL" id="PIU99036.1"/>
    </source>
</evidence>